<evidence type="ECO:0000313" key="6">
    <source>
        <dbReference type="EMBL" id="KYQ90597.1"/>
    </source>
</evidence>
<keyword evidence="3" id="KW-0862">Zinc</keyword>
<feature type="zinc finger region" description="UBR-type" evidence="4">
    <location>
        <begin position="1"/>
        <end position="63"/>
    </location>
</feature>
<gene>
    <name evidence="6" type="ORF">DLAC_09225</name>
</gene>
<sequence length="1485" mass="168186">MEVQDWYECVTCNSGRSTGLCVSCAVVCHAGHKLSAVKNSKFYCDCGVGNFKVKNGLCKCLTPVAKVGGDSSSTSTATATTTATTTATATATATATTAPVTAQPSDAEVTKLIGSIKTNVLNPLKSRIERKDIVLIGKYRKELSEKLKEFQDKYATFTLTMPVIAQFIQEATSAILEADSSVLAIAASKELEIDSKDVLTYCKQTESAIKSKNVTSVQHNYGFLQKKLPAFLEKHANNPLAAEIIATVNSVQVKYESEFAAILADKEIDEQAAIFKPMVQYLESAIKRQNVVSALRWIDELKNKFPAFQSKYSIYPKSHSLIDMVNNVFLQVEATLSTIIIEKEISDKIRSLQPIVKALEGALSRKDSKSAMTWLNRLQVQLDIFREKYETYPQSQSFIQMATELLIKAQAENYEVIQEERANKFLNEIKPKVHALKGAFERKDVDSICTWRGQVFNRVSAAEFEFASNPMAKGVIGDIKELLNKVDSEMGQVLVDKKFSESIKIMTPMMQALTGALDRKDIDIVIKYRNQLNSQLTPFTELYATQEAAKGFIQTANAQLNRVVSDLGPMILEKEIADRLVVMKPMVSSLRGSFERKDIPAIVSKKRVLEQRHQELVSLFPSSTSHSTVNELVQLLNQINESLGQAILEKEMETQMQTLNIPFKALTGALQRKDVLSSINWKRQLESQLAPFESKYQSLPQVTGFIQEARELISQVDTILGQEMIEKATEQLAQMSLKATQYDINSPVVVGEAGVTEAGTDEFEGMVDCVNKSNPKPKLKQDLYICLTCFSEPQAAIQGVCAGCRDVCHVGHTIGPKISIAASCSCERYEESNGPCQCTDSKQFPRQEYQPKPWVQELGFPSDDDLKFIIYCFQYIKKISNIFAELDEDSKDRDLKRIGDLQEGIYSIASQIGVNLNGPLKGLIEQEVKTSFAGTNQKLVPEFWNELMDKCKERGLGSIKNYSKDKVEKDQVIHGRMVYLDRYKFIEWGFIQGTPAGRELFNKKQEIHLSNHALIKNPIPWTKTSPTAEEKEKVDQFWKSFCDLTTDNIPQFTKLGDIEKLYNDAVKALSGIYYFNEFKFYVGDYISWLKYIETEKGAKPSHLPHSFENLFGWNDHADLALYACFHREWDKFFYQLGELMRKYSKAPKCKFAEDQVKFDRFAFYCQEFYESSTDTIKSYSFPLIRKWELKGKLGKSQEIIKQLEKHLGQDAAYLALKNEYEATRKNRMTILSQLTEKDIAFNKVLQDASTKFQSKNKEYISKNSPKSYLSFDNRLEIIPNISSQKGKDLIFENFRANDPNPYQVYELSNGNWFLSWGPEVDGAEDYKERLQIALDLAKRIYTQNSINYDISKNGTDKLAQYMAERSQSTKCKEGQWTVAGKINGLHNFTTHHSFVHPDASYALLVPQGAHSVIVDKRVSHFTYDYITVKGTRFEEKVTHYKWHVKYSLDKVAVDVEVKSLTCDLFSSLEGSKSSLYQLHSELRKI</sequence>
<dbReference type="GO" id="GO:0008270">
    <property type="term" value="F:zinc ion binding"/>
    <property type="evidence" value="ECO:0007669"/>
    <property type="project" value="UniProtKB-KW"/>
</dbReference>
<keyword evidence="1" id="KW-0479">Metal-binding</keyword>
<dbReference type="Proteomes" id="UP000076078">
    <property type="component" value="Unassembled WGS sequence"/>
</dbReference>
<dbReference type="EMBL" id="LODT01000037">
    <property type="protein sequence ID" value="KYQ90597.1"/>
    <property type="molecule type" value="Genomic_DNA"/>
</dbReference>
<evidence type="ECO:0000256" key="3">
    <source>
        <dbReference type="ARBA" id="ARBA00022833"/>
    </source>
</evidence>
<dbReference type="CDD" id="cd19669">
    <property type="entry name" value="UBR-box"/>
    <property type="match status" value="1"/>
</dbReference>
<dbReference type="InParanoid" id="A0A151Z9H1"/>
<dbReference type="PANTHER" id="PTHR21725:SF1">
    <property type="entry name" value="E3 UBIQUITIN-PROTEIN LIGASE UBR4"/>
    <property type="match status" value="1"/>
</dbReference>
<dbReference type="OMA" id="SCANAKD"/>
<keyword evidence="2" id="KW-0863">Zinc-finger</keyword>
<evidence type="ECO:0000256" key="4">
    <source>
        <dbReference type="PROSITE-ProRule" id="PRU00508"/>
    </source>
</evidence>
<dbReference type="CDD" id="cd19671">
    <property type="entry name" value="UBR-box_UBR4_5_6_7"/>
    <property type="match status" value="1"/>
</dbReference>
<protein>
    <recommendedName>
        <fullName evidence="5">UBR-type domain-containing protein</fullName>
    </recommendedName>
</protein>
<evidence type="ECO:0000313" key="7">
    <source>
        <dbReference type="Proteomes" id="UP000076078"/>
    </source>
</evidence>
<accession>A0A151Z9H1</accession>
<feature type="domain" description="UBR-type" evidence="5">
    <location>
        <begin position="1"/>
        <end position="63"/>
    </location>
</feature>
<dbReference type="STRING" id="361077.A0A151Z9H1"/>
<evidence type="ECO:0000259" key="5">
    <source>
        <dbReference type="PROSITE" id="PS51157"/>
    </source>
</evidence>
<comment type="caution">
    <text evidence="6">The sequence shown here is derived from an EMBL/GenBank/DDBJ whole genome shotgun (WGS) entry which is preliminary data.</text>
</comment>
<dbReference type="OrthoDB" id="10588867at2759"/>
<dbReference type="PROSITE" id="PS51157">
    <property type="entry name" value="ZF_UBR"/>
    <property type="match status" value="1"/>
</dbReference>
<evidence type="ECO:0000256" key="2">
    <source>
        <dbReference type="ARBA" id="ARBA00022771"/>
    </source>
</evidence>
<organism evidence="6 7">
    <name type="scientific">Tieghemostelium lacteum</name>
    <name type="common">Slime mold</name>
    <name type="synonym">Dictyostelium lacteum</name>
    <dbReference type="NCBI Taxonomy" id="361077"/>
    <lineage>
        <taxon>Eukaryota</taxon>
        <taxon>Amoebozoa</taxon>
        <taxon>Evosea</taxon>
        <taxon>Eumycetozoa</taxon>
        <taxon>Dictyostelia</taxon>
        <taxon>Dictyosteliales</taxon>
        <taxon>Raperosteliaceae</taxon>
        <taxon>Tieghemostelium</taxon>
    </lineage>
</organism>
<name>A0A151Z9H1_TIELA</name>
<evidence type="ECO:0000256" key="1">
    <source>
        <dbReference type="ARBA" id="ARBA00022723"/>
    </source>
</evidence>
<dbReference type="PANTHER" id="PTHR21725">
    <property type="entry name" value="E3 UBIQUITIN-PROTEIN LIGASE UBR4"/>
    <property type="match status" value="1"/>
</dbReference>
<dbReference type="SMART" id="SM00396">
    <property type="entry name" value="ZnF_UBR1"/>
    <property type="match status" value="2"/>
</dbReference>
<proteinExistence type="predicted"/>
<dbReference type="Pfam" id="PF02207">
    <property type="entry name" value="zf-UBR"/>
    <property type="match status" value="1"/>
</dbReference>
<reference evidence="6 7" key="1">
    <citation type="submission" date="2015-12" db="EMBL/GenBank/DDBJ databases">
        <title>Dictyostelia acquired genes for synthesis and detection of signals that induce cell-type specialization by lateral gene transfer from prokaryotes.</title>
        <authorList>
            <person name="Gloeckner G."/>
            <person name="Schaap P."/>
        </authorList>
    </citation>
    <scope>NUCLEOTIDE SEQUENCE [LARGE SCALE GENOMIC DNA]</scope>
    <source>
        <strain evidence="6 7">TK</strain>
    </source>
</reference>
<dbReference type="InterPro" id="IPR003126">
    <property type="entry name" value="Znf_UBR"/>
</dbReference>
<keyword evidence="7" id="KW-1185">Reference proteome</keyword>
<dbReference type="InterPro" id="IPR045189">
    <property type="entry name" value="UBR4-like"/>
</dbReference>